<accession>X1BSP6</accession>
<evidence type="ECO:0000256" key="1">
    <source>
        <dbReference type="SAM" id="MobiDB-lite"/>
    </source>
</evidence>
<evidence type="ECO:0008006" key="3">
    <source>
        <dbReference type="Google" id="ProtNLM"/>
    </source>
</evidence>
<reference evidence="2" key="1">
    <citation type="journal article" date="2014" name="Front. Microbiol.">
        <title>High frequency of phylogenetically diverse reductive dehalogenase-homologous genes in deep subseafloor sedimentary metagenomes.</title>
        <authorList>
            <person name="Kawai M."/>
            <person name="Futagami T."/>
            <person name="Toyoda A."/>
            <person name="Takaki Y."/>
            <person name="Nishi S."/>
            <person name="Hori S."/>
            <person name="Arai W."/>
            <person name="Tsubouchi T."/>
            <person name="Morono Y."/>
            <person name="Uchiyama I."/>
            <person name="Ito T."/>
            <person name="Fujiyama A."/>
            <person name="Inagaki F."/>
            <person name="Takami H."/>
        </authorList>
    </citation>
    <scope>NUCLEOTIDE SEQUENCE</scope>
    <source>
        <strain evidence="2">Expedition CK06-06</strain>
    </source>
</reference>
<feature type="region of interest" description="Disordered" evidence="1">
    <location>
        <begin position="79"/>
        <end position="102"/>
    </location>
</feature>
<gene>
    <name evidence="2" type="ORF">S01H4_39365</name>
</gene>
<dbReference type="AlphaFoldDB" id="X1BSP6"/>
<name>X1BSP6_9ZZZZ</name>
<protein>
    <recommendedName>
        <fullName evidence="3">Helix-turn-helix type 11 domain-containing protein</fullName>
    </recommendedName>
</protein>
<evidence type="ECO:0000313" key="2">
    <source>
        <dbReference type="EMBL" id="GAG98764.1"/>
    </source>
</evidence>
<organism evidence="2">
    <name type="scientific">marine sediment metagenome</name>
    <dbReference type="NCBI Taxonomy" id="412755"/>
    <lineage>
        <taxon>unclassified sequences</taxon>
        <taxon>metagenomes</taxon>
        <taxon>ecological metagenomes</taxon>
    </lineage>
</organism>
<sequence>MTELFKTSDLENFLKKKEGEWWSPNEIGKKLGVDLRTVKHVIRRFNDFNHEGCRFEIAERSRLYAVRLVPERSELPKVEDKGIRVPPSSKEKLTLDHWTPRE</sequence>
<proteinExistence type="predicted"/>
<comment type="caution">
    <text evidence="2">The sequence shown here is derived from an EMBL/GenBank/DDBJ whole genome shotgun (WGS) entry which is preliminary data.</text>
</comment>
<dbReference type="EMBL" id="BART01021314">
    <property type="protein sequence ID" value="GAG98764.1"/>
    <property type="molecule type" value="Genomic_DNA"/>
</dbReference>